<evidence type="ECO:0000256" key="4">
    <source>
        <dbReference type="ARBA" id="ARBA00022692"/>
    </source>
</evidence>
<feature type="transmembrane region" description="Helical" evidence="7">
    <location>
        <begin position="391"/>
        <end position="411"/>
    </location>
</feature>
<dbReference type="InterPro" id="IPR045042">
    <property type="entry name" value="YnaI-like"/>
</dbReference>
<dbReference type="InterPro" id="IPR011066">
    <property type="entry name" value="MscS_channel_C_sf"/>
</dbReference>
<evidence type="ECO:0008006" key="13">
    <source>
        <dbReference type="Google" id="ProtNLM"/>
    </source>
</evidence>
<evidence type="ECO:0000259" key="8">
    <source>
        <dbReference type="Pfam" id="PF00924"/>
    </source>
</evidence>
<evidence type="ECO:0000256" key="3">
    <source>
        <dbReference type="ARBA" id="ARBA00022475"/>
    </source>
</evidence>
<dbReference type="SUPFAM" id="SSF50182">
    <property type="entry name" value="Sm-like ribonucleoproteins"/>
    <property type="match status" value="1"/>
</dbReference>
<dbReference type="Pfam" id="PF00924">
    <property type="entry name" value="MS_channel_2nd"/>
    <property type="match status" value="1"/>
</dbReference>
<dbReference type="InterPro" id="IPR006686">
    <property type="entry name" value="MscS_channel_CS"/>
</dbReference>
<feature type="transmembrane region" description="Helical" evidence="7">
    <location>
        <begin position="12"/>
        <end position="35"/>
    </location>
</feature>
<dbReference type="SUPFAM" id="SSF82861">
    <property type="entry name" value="Mechanosensitive channel protein MscS (YggB), transmembrane region"/>
    <property type="match status" value="1"/>
</dbReference>
<sequence length="630" mass="71183">MGGGAWFATNAIAFCIIFILEVLMRFLVLLFPLFLMCAGLEGVIDEVVELNLQNFHNKNQADYTQENIRISKQKLALMREVIALSTQREEIAPFSKDSEITVLQNEIEANEQIQNAYLVALNTISLNTLLAEKKLIAGIIKLQSKNHLFTTHTEIKSILQNHLEEIQNLEVIPLQALSAEQKQQLQQALQTFKITMSSYAEILSFLQFNIADLIPQSIWTKISLAWVLQNLATLFPQGLQEPIFSKLALSIGVILVSFFARKVLSSLIVRGIGYLAHLFKSKDIQDKLKEQIAMPILWLVLIFGVDVATAILFYPHSPFKKFDMWINCAYILTFGWLSILLFRGYGIALLGSLAQKNKDTFRREVINLLLKIIYFMIIVIVILVLLKNFGFNVSAIIASLGIGGLAVALAIKDMLANFFASVVLLFDNSFNQGDWIVCGNIEGTVVEMGLRRTTIRTFDNALLFVPNSLLANECVRNWNRRKVGRRIRMQIGLTYSSTPEQILQCVEDIKAMLNAHPKIAKATDEHTPLSHYEMDLKKNIVSLDDLLGYKNNLFVVVDEFAGSSINILVYCFSTTVVWGEWLAVRQEVMIEIMKILQKNNLSFAFPSQSIYVESLPDTIERGFGLKQSKI</sequence>
<keyword evidence="4 7" id="KW-0812">Transmembrane</keyword>
<keyword evidence="12" id="KW-1185">Reference proteome</keyword>
<comment type="similarity">
    <text evidence="2">Belongs to the MscS (TC 1.A.23) family.</text>
</comment>
<dbReference type="Gene3D" id="1.10.287.1260">
    <property type="match status" value="1"/>
</dbReference>
<feature type="domain" description="Mechanosensitive ion channel MscS" evidence="8">
    <location>
        <begin position="413"/>
        <end position="480"/>
    </location>
</feature>
<organism evidence="11 12">
    <name type="scientific">Helicobacter enhydrae</name>
    <dbReference type="NCBI Taxonomy" id="222136"/>
    <lineage>
        <taxon>Bacteria</taxon>
        <taxon>Pseudomonadati</taxon>
        <taxon>Campylobacterota</taxon>
        <taxon>Epsilonproteobacteria</taxon>
        <taxon>Campylobacterales</taxon>
        <taxon>Helicobacteraceae</taxon>
        <taxon>Helicobacter</taxon>
    </lineage>
</organism>
<dbReference type="InterPro" id="IPR049142">
    <property type="entry name" value="MS_channel_1st"/>
</dbReference>
<dbReference type="InterPro" id="IPR010920">
    <property type="entry name" value="LSM_dom_sf"/>
</dbReference>
<dbReference type="Pfam" id="PF21088">
    <property type="entry name" value="MS_channel_1st"/>
    <property type="match status" value="1"/>
</dbReference>
<evidence type="ECO:0000256" key="6">
    <source>
        <dbReference type="ARBA" id="ARBA00023136"/>
    </source>
</evidence>
<dbReference type="PROSITE" id="PS01246">
    <property type="entry name" value="UPF0003"/>
    <property type="match status" value="1"/>
</dbReference>
<comment type="subcellular location">
    <subcellularLocation>
        <location evidence="1">Cell membrane</location>
        <topology evidence="1">Multi-pass membrane protein</topology>
    </subcellularLocation>
</comment>
<keyword evidence="5 7" id="KW-1133">Transmembrane helix</keyword>
<dbReference type="InterPro" id="IPR049278">
    <property type="entry name" value="MS_channel_C"/>
</dbReference>
<dbReference type="PANTHER" id="PTHR43634:SF2">
    <property type="entry name" value="LOW CONDUCTANCE MECHANOSENSITIVE CHANNEL YNAI"/>
    <property type="match status" value="1"/>
</dbReference>
<evidence type="ECO:0000256" key="1">
    <source>
        <dbReference type="ARBA" id="ARBA00004651"/>
    </source>
</evidence>
<keyword evidence="6 7" id="KW-0472">Membrane</keyword>
<dbReference type="STRING" id="222136.BBW65_06745"/>
<feature type="domain" description="Mechanosensitive ion channel MscS C-terminal" evidence="9">
    <location>
        <begin position="487"/>
        <end position="603"/>
    </location>
</feature>
<feature type="domain" description="Mechanosensitive ion channel transmembrane helices 2/3" evidence="10">
    <location>
        <begin position="371"/>
        <end position="411"/>
    </location>
</feature>
<dbReference type="PANTHER" id="PTHR43634">
    <property type="entry name" value="OW CONDUCTANCE MECHANOSENSITIVE CHANNEL"/>
    <property type="match status" value="1"/>
</dbReference>
<dbReference type="InterPro" id="IPR023408">
    <property type="entry name" value="MscS_beta-dom_sf"/>
</dbReference>
<dbReference type="GO" id="GO:0005886">
    <property type="term" value="C:plasma membrane"/>
    <property type="evidence" value="ECO:0007669"/>
    <property type="project" value="UniProtKB-SubCell"/>
</dbReference>
<evidence type="ECO:0000259" key="10">
    <source>
        <dbReference type="Pfam" id="PF21088"/>
    </source>
</evidence>
<protein>
    <recommendedName>
        <fullName evidence="13">Mechanosensitive ion channel protein</fullName>
    </recommendedName>
</protein>
<evidence type="ECO:0000313" key="12">
    <source>
        <dbReference type="Proteomes" id="UP000092884"/>
    </source>
</evidence>
<dbReference type="AlphaFoldDB" id="A0A1B1U6W8"/>
<dbReference type="Pfam" id="PF21082">
    <property type="entry name" value="MS_channel_3rd"/>
    <property type="match status" value="1"/>
</dbReference>
<dbReference type="EMBL" id="CP016503">
    <property type="protein sequence ID" value="ANV98508.1"/>
    <property type="molecule type" value="Genomic_DNA"/>
</dbReference>
<evidence type="ECO:0000313" key="11">
    <source>
        <dbReference type="EMBL" id="ANV98508.1"/>
    </source>
</evidence>
<keyword evidence="3" id="KW-1003">Cell membrane</keyword>
<name>A0A1B1U6W8_9HELI</name>
<evidence type="ECO:0000256" key="2">
    <source>
        <dbReference type="ARBA" id="ARBA00008017"/>
    </source>
</evidence>
<dbReference type="OrthoDB" id="9775207at2"/>
<dbReference type="GO" id="GO:0008381">
    <property type="term" value="F:mechanosensitive monoatomic ion channel activity"/>
    <property type="evidence" value="ECO:0007669"/>
    <property type="project" value="UniProtKB-ARBA"/>
</dbReference>
<feature type="transmembrane region" description="Helical" evidence="7">
    <location>
        <begin position="334"/>
        <end position="353"/>
    </location>
</feature>
<feature type="transmembrane region" description="Helical" evidence="7">
    <location>
        <begin position="365"/>
        <end position="385"/>
    </location>
</feature>
<evidence type="ECO:0000256" key="5">
    <source>
        <dbReference type="ARBA" id="ARBA00022989"/>
    </source>
</evidence>
<gene>
    <name evidence="11" type="ORF">BBW65_06745</name>
</gene>
<dbReference type="SUPFAM" id="SSF82689">
    <property type="entry name" value="Mechanosensitive channel protein MscS (YggB), C-terminal domain"/>
    <property type="match status" value="1"/>
</dbReference>
<dbReference type="InterPro" id="IPR011014">
    <property type="entry name" value="MscS_channel_TM-2"/>
</dbReference>
<dbReference type="Gene3D" id="3.30.70.100">
    <property type="match status" value="1"/>
</dbReference>
<feature type="transmembrane region" description="Helical" evidence="7">
    <location>
        <begin position="292"/>
        <end position="314"/>
    </location>
</feature>
<accession>A0A1B1U6W8</accession>
<dbReference type="Gene3D" id="2.30.30.60">
    <property type="match status" value="1"/>
</dbReference>
<proteinExistence type="inferred from homology"/>
<dbReference type="InterPro" id="IPR006685">
    <property type="entry name" value="MscS_channel_2nd"/>
</dbReference>
<dbReference type="KEGG" id="het:BBW65_06745"/>
<reference evidence="12" key="1">
    <citation type="submission" date="2016-07" db="EMBL/GenBank/DDBJ databases">
        <authorList>
            <person name="Florea S."/>
            <person name="Webb J.S."/>
            <person name="Jaromczyk J."/>
            <person name="Schardl C.L."/>
        </authorList>
    </citation>
    <scope>NUCLEOTIDE SEQUENCE [LARGE SCALE GENOMIC DNA]</scope>
    <source>
        <strain evidence="12">MIT 01-6242</strain>
    </source>
</reference>
<evidence type="ECO:0000256" key="7">
    <source>
        <dbReference type="SAM" id="Phobius"/>
    </source>
</evidence>
<dbReference type="Proteomes" id="UP000092884">
    <property type="component" value="Chromosome"/>
</dbReference>
<evidence type="ECO:0000259" key="9">
    <source>
        <dbReference type="Pfam" id="PF21082"/>
    </source>
</evidence>